<dbReference type="AlphaFoldDB" id="A0A6P6SRQ9"/>
<evidence type="ECO:0000313" key="1">
    <source>
        <dbReference type="Proteomes" id="UP001652660"/>
    </source>
</evidence>
<dbReference type="Proteomes" id="UP001652660">
    <property type="component" value="Chromosome 1e"/>
</dbReference>
<reference evidence="1" key="1">
    <citation type="journal article" date="2025" name="Foods">
        <title>Unveiling the Microbial Signatures of Arabica Coffee Cherries: Insights into Ripeness Specific Diversity, Functional Traits, and Implications for Quality and Safety.</title>
        <authorList>
            <consortium name="RefSeq"/>
            <person name="Tenea G.N."/>
            <person name="Cifuentes V."/>
            <person name="Reyes P."/>
            <person name="Cevallos-Vallejos M."/>
        </authorList>
    </citation>
    <scope>NUCLEOTIDE SEQUENCE [LARGE SCALE GENOMIC DNA]</scope>
</reference>
<gene>
    <name evidence="2" type="primary">LOC113693968</name>
</gene>
<protein>
    <recommendedName>
        <fullName evidence="3">RNase H type-1 domain-containing protein</fullName>
    </recommendedName>
</protein>
<proteinExistence type="predicted"/>
<dbReference type="RefSeq" id="XP_027068582.1">
    <property type="nucleotide sequence ID" value="XM_027212781.1"/>
</dbReference>
<keyword evidence="1" id="KW-1185">Reference proteome</keyword>
<dbReference type="GeneID" id="113693968"/>
<organism evidence="1 2">
    <name type="scientific">Coffea arabica</name>
    <name type="common">Arabian coffee</name>
    <dbReference type="NCBI Taxonomy" id="13443"/>
    <lineage>
        <taxon>Eukaryota</taxon>
        <taxon>Viridiplantae</taxon>
        <taxon>Streptophyta</taxon>
        <taxon>Embryophyta</taxon>
        <taxon>Tracheophyta</taxon>
        <taxon>Spermatophyta</taxon>
        <taxon>Magnoliopsida</taxon>
        <taxon>eudicotyledons</taxon>
        <taxon>Gunneridae</taxon>
        <taxon>Pentapetalae</taxon>
        <taxon>asterids</taxon>
        <taxon>lamiids</taxon>
        <taxon>Gentianales</taxon>
        <taxon>Rubiaceae</taxon>
        <taxon>Ixoroideae</taxon>
        <taxon>Gardenieae complex</taxon>
        <taxon>Bertiereae - Coffeeae clade</taxon>
        <taxon>Coffeeae</taxon>
        <taxon>Coffea</taxon>
    </lineage>
</organism>
<evidence type="ECO:0000313" key="2">
    <source>
        <dbReference type="RefSeq" id="XP_027068582.1"/>
    </source>
</evidence>
<reference evidence="2" key="2">
    <citation type="submission" date="2025-08" db="UniProtKB">
        <authorList>
            <consortium name="RefSeq"/>
        </authorList>
    </citation>
    <scope>IDENTIFICATION</scope>
    <source>
        <tissue evidence="2">Leaves</tissue>
    </source>
</reference>
<name>A0A6P6SRQ9_COFAR</name>
<evidence type="ECO:0008006" key="3">
    <source>
        <dbReference type="Google" id="ProtNLM"/>
    </source>
</evidence>
<sequence>MVEHILFHCAQAQKVWKLAPVQWDSIQTQTGCFKQWWTALIQARSRKEGKQHIALTANILWQLWKDRNELEFEGKEKDGIKVVQKASNEWMEFEEAGTGKEARSTSEIDAADARQREEGMEVRDLMELHIATQKATEGHKMGIGVVAKLNGTRIIADWVLVDRTSLLKIQDEAAAMRLALIKVRQLGWNRIKVINANQHLIAMLKSGKGDNLNTVTLVEDILALANLFQMCFFEVGKNSNMSLCQSISRYALSIVLDEERIFVSS</sequence>
<accession>A0A6P6SRQ9</accession>